<organism evidence="13 14">
    <name type="scientific">Pelosinus propionicus DSM 13327</name>
    <dbReference type="NCBI Taxonomy" id="1123291"/>
    <lineage>
        <taxon>Bacteria</taxon>
        <taxon>Bacillati</taxon>
        <taxon>Bacillota</taxon>
        <taxon>Negativicutes</taxon>
        <taxon>Selenomonadales</taxon>
        <taxon>Sporomusaceae</taxon>
        <taxon>Pelosinus</taxon>
    </lineage>
</organism>
<evidence type="ECO:0000256" key="1">
    <source>
        <dbReference type="ARBA" id="ARBA00009156"/>
    </source>
</evidence>
<feature type="domain" description="Carbohydrate kinase FGGY C-terminal" evidence="12">
    <location>
        <begin position="255"/>
        <end position="441"/>
    </location>
</feature>
<dbReference type="InterPro" id="IPR006000">
    <property type="entry name" value="Xylulokinase"/>
</dbReference>
<dbReference type="InterPro" id="IPR018483">
    <property type="entry name" value="Carb_kinase_FGGY_CS"/>
</dbReference>
<accession>A0A1I4M619</accession>
<gene>
    <name evidence="8 10" type="primary">xylB</name>
    <name evidence="13" type="ORF">SAMN04490355_103012</name>
</gene>
<evidence type="ECO:0000256" key="9">
    <source>
        <dbReference type="RuleBase" id="RU003733"/>
    </source>
</evidence>
<evidence type="ECO:0000256" key="2">
    <source>
        <dbReference type="ARBA" id="ARBA00022629"/>
    </source>
</evidence>
<keyword evidence="5 8" id="KW-0418">Kinase</keyword>
<dbReference type="GO" id="GO:0005998">
    <property type="term" value="P:xylulose catabolic process"/>
    <property type="evidence" value="ECO:0007669"/>
    <property type="project" value="UniProtKB-UniRule"/>
</dbReference>
<keyword evidence="4 8" id="KW-0547">Nucleotide-binding</keyword>
<dbReference type="CDD" id="cd07808">
    <property type="entry name" value="ASKHA_NBD_FGGY_EcXK-like"/>
    <property type="match status" value="1"/>
</dbReference>
<keyword evidence="3 8" id="KW-0808">Transferase</keyword>
<dbReference type="OrthoDB" id="9805576at2"/>
<dbReference type="PROSITE" id="PS00445">
    <property type="entry name" value="FGGY_KINASES_2"/>
    <property type="match status" value="1"/>
</dbReference>
<feature type="active site" description="Proton acceptor" evidence="8">
    <location>
        <position position="238"/>
    </location>
</feature>
<dbReference type="GO" id="GO:0042732">
    <property type="term" value="P:D-xylose metabolic process"/>
    <property type="evidence" value="ECO:0007669"/>
    <property type="project" value="UniProtKB-KW"/>
</dbReference>
<sequence length="496" mass="54070">MSFLGVDLGTSSVKLLLLNKAGSVLRTVSKEYPVYYPKVGWAEQSPMDWWNAVREGIQEILTEPQNILSKVEGIGLSGQMHGLVLLDKDNHVLMPALLWCDQRTQKECEELSERLGDKLSEYTGNKALTGFTAPKVLWVRKNRPEIYEQIEHVLLPKDYIRWKLTGEYATDTSDASGTLFFDVAHRCWSSEMLDILGLSEENLPTCYESYEITGSVTEQAAQETGLHSGTIVVGGGGDQASGAVGTGVVTAGTVSVALGTSGVVFACQENYSVDSENHLHSFCHANGKWHVMGVMLSAASCLKWWVEEVCQFDDAGYAVLLQEAATVPAGSEGLLFLPYLMGERTPYSNPNARGTFIGLSMTHGRGHMTRAILEGVGFGLRDSLEIIREQHIPIYEVRLSGGGAKSVLWRQILADILALPIHVVNSAEGPAFGAAILAAVGVGAFSDMEEACSVMIKAMEQTEPIAANLEKYNSLYGVYRQLYSALQDSFEKLSVI</sequence>
<evidence type="ECO:0000256" key="8">
    <source>
        <dbReference type="HAMAP-Rule" id="MF_02220"/>
    </source>
</evidence>
<dbReference type="GO" id="GO:0004856">
    <property type="term" value="F:D-xylulokinase activity"/>
    <property type="evidence" value="ECO:0007669"/>
    <property type="project" value="UniProtKB-UniRule"/>
</dbReference>
<dbReference type="Pfam" id="PF02782">
    <property type="entry name" value="FGGY_C"/>
    <property type="match status" value="1"/>
</dbReference>
<dbReference type="RefSeq" id="WP_090939276.1">
    <property type="nucleotide sequence ID" value="NZ_FOTS01000030.1"/>
</dbReference>
<dbReference type="EMBL" id="FOTS01000030">
    <property type="protein sequence ID" value="SFL98768.1"/>
    <property type="molecule type" value="Genomic_DNA"/>
</dbReference>
<name>A0A1I4M619_9FIRM</name>
<evidence type="ECO:0000256" key="10">
    <source>
        <dbReference type="RuleBase" id="RU364073"/>
    </source>
</evidence>
<feature type="binding site" evidence="8">
    <location>
        <begin position="80"/>
        <end position="81"/>
    </location>
    <ligand>
        <name>substrate</name>
    </ligand>
</feature>
<evidence type="ECO:0000256" key="6">
    <source>
        <dbReference type="ARBA" id="ARBA00022840"/>
    </source>
</evidence>
<comment type="function">
    <text evidence="8">Catalyzes the phosphorylation of D-xylulose to D-xylulose 5-phosphate.</text>
</comment>
<keyword evidence="14" id="KW-1185">Reference proteome</keyword>
<dbReference type="PANTHER" id="PTHR43095">
    <property type="entry name" value="SUGAR KINASE"/>
    <property type="match status" value="1"/>
</dbReference>
<dbReference type="AlphaFoldDB" id="A0A1I4M619"/>
<protein>
    <recommendedName>
        <fullName evidence="8 10">Xylulose kinase</fullName>
        <shortName evidence="8 10">Xylulokinase</shortName>
        <ecNumber evidence="8 10">2.7.1.17</ecNumber>
    </recommendedName>
</protein>
<keyword evidence="2 8" id="KW-0859">Xylose metabolism</keyword>
<keyword evidence="6 8" id="KW-0067">ATP-binding</keyword>
<dbReference type="InterPro" id="IPR018485">
    <property type="entry name" value="FGGY_C"/>
</dbReference>
<dbReference type="Proteomes" id="UP000199520">
    <property type="component" value="Unassembled WGS sequence"/>
</dbReference>
<evidence type="ECO:0000256" key="4">
    <source>
        <dbReference type="ARBA" id="ARBA00022741"/>
    </source>
</evidence>
<dbReference type="PROSITE" id="PS00933">
    <property type="entry name" value="FGGY_KINASES_1"/>
    <property type="match status" value="1"/>
</dbReference>
<evidence type="ECO:0000313" key="14">
    <source>
        <dbReference type="Proteomes" id="UP000199520"/>
    </source>
</evidence>
<dbReference type="GO" id="GO:0005524">
    <property type="term" value="F:ATP binding"/>
    <property type="evidence" value="ECO:0007669"/>
    <property type="project" value="UniProtKB-UniRule"/>
</dbReference>
<dbReference type="InterPro" id="IPR000577">
    <property type="entry name" value="Carb_kinase_FGGY"/>
</dbReference>
<dbReference type="InterPro" id="IPR018484">
    <property type="entry name" value="FGGY_N"/>
</dbReference>
<dbReference type="InterPro" id="IPR043129">
    <property type="entry name" value="ATPase_NBD"/>
</dbReference>
<dbReference type="STRING" id="1123291.SAMN04490355_103012"/>
<comment type="catalytic activity">
    <reaction evidence="8 10">
        <text>D-xylulose + ATP = D-xylulose 5-phosphate + ADP + H(+)</text>
        <dbReference type="Rhea" id="RHEA:10964"/>
        <dbReference type="ChEBI" id="CHEBI:15378"/>
        <dbReference type="ChEBI" id="CHEBI:17140"/>
        <dbReference type="ChEBI" id="CHEBI:30616"/>
        <dbReference type="ChEBI" id="CHEBI:57737"/>
        <dbReference type="ChEBI" id="CHEBI:456216"/>
        <dbReference type="EC" id="2.7.1.17"/>
    </reaction>
</comment>
<feature type="domain" description="Carbohydrate kinase FGGY N-terminal" evidence="11">
    <location>
        <begin position="4"/>
        <end position="245"/>
    </location>
</feature>
<evidence type="ECO:0000259" key="11">
    <source>
        <dbReference type="Pfam" id="PF00370"/>
    </source>
</evidence>
<dbReference type="HAMAP" id="MF_02220">
    <property type="entry name" value="XylB"/>
    <property type="match status" value="1"/>
</dbReference>
<keyword evidence="7 8" id="KW-0119">Carbohydrate metabolism</keyword>
<dbReference type="EC" id="2.7.1.17" evidence="8 10"/>
<comment type="similarity">
    <text evidence="1 8 9">Belongs to the FGGY kinase family.</text>
</comment>
<evidence type="ECO:0000256" key="7">
    <source>
        <dbReference type="ARBA" id="ARBA00023277"/>
    </source>
</evidence>
<dbReference type="PANTHER" id="PTHR43095:SF5">
    <property type="entry name" value="XYLULOSE KINASE"/>
    <property type="match status" value="1"/>
</dbReference>
<dbReference type="Gene3D" id="3.30.420.40">
    <property type="match status" value="2"/>
</dbReference>
<dbReference type="SUPFAM" id="SSF53067">
    <property type="entry name" value="Actin-like ATPase domain"/>
    <property type="match status" value="2"/>
</dbReference>
<evidence type="ECO:0000256" key="3">
    <source>
        <dbReference type="ARBA" id="ARBA00022679"/>
    </source>
</evidence>
<evidence type="ECO:0000259" key="12">
    <source>
        <dbReference type="Pfam" id="PF02782"/>
    </source>
</evidence>
<dbReference type="PIRSF" id="PIRSF000538">
    <property type="entry name" value="GlpK"/>
    <property type="match status" value="1"/>
</dbReference>
<dbReference type="NCBIfam" id="TIGR01312">
    <property type="entry name" value="XylB"/>
    <property type="match status" value="1"/>
</dbReference>
<evidence type="ECO:0000256" key="5">
    <source>
        <dbReference type="ARBA" id="ARBA00022777"/>
    </source>
</evidence>
<feature type="site" description="Important for activity" evidence="8">
    <location>
        <position position="7"/>
    </location>
</feature>
<dbReference type="Pfam" id="PF00370">
    <property type="entry name" value="FGGY_N"/>
    <property type="match status" value="1"/>
</dbReference>
<evidence type="ECO:0000313" key="13">
    <source>
        <dbReference type="EMBL" id="SFL98768.1"/>
    </source>
</evidence>
<reference evidence="14" key="1">
    <citation type="submission" date="2016-10" db="EMBL/GenBank/DDBJ databases">
        <authorList>
            <person name="Varghese N."/>
            <person name="Submissions S."/>
        </authorList>
    </citation>
    <scope>NUCLEOTIDE SEQUENCE [LARGE SCALE GENOMIC DNA]</scope>
    <source>
        <strain evidence="14">DSM 13327</strain>
    </source>
</reference>
<proteinExistence type="inferred from homology"/>
<dbReference type="InterPro" id="IPR050406">
    <property type="entry name" value="FGGY_Carb_Kinase"/>
</dbReference>